<reference evidence="11 12" key="1">
    <citation type="submission" date="2020-04" db="EMBL/GenBank/DDBJ databases">
        <authorList>
            <person name="Zhang R."/>
            <person name="Schippers A."/>
        </authorList>
    </citation>
    <scope>NUCLEOTIDE SEQUENCE [LARGE SCALE GENOMIC DNA]</scope>
    <source>
        <strain evidence="11 12">DSM 109850</strain>
    </source>
</reference>
<dbReference type="PROSITE" id="PS50855">
    <property type="entry name" value="COX1"/>
    <property type="match status" value="1"/>
</dbReference>
<feature type="transmembrane region" description="Helical" evidence="9">
    <location>
        <begin position="54"/>
        <end position="75"/>
    </location>
</feature>
<evidence type="ECO:0000259" key="10">
    <source>
        <dbReference type="PROSITE" id="PS50855"/>
    </source>
</evidence>
<dbReference type="InterPro" id="IPR023616">
    <property type="entry name" value="Cyt_c_oxase-like_su1_dom"/>
</dbReference>
<feature type="transmembrane region" description="Helical" evidence="9">
    <location>
        <begin position="274"/>
        <end position="292"/>
    </location>
</feature>
<dbReference type="GO" id="GO:0004129">
    <property type="term" value="F:cytochrome-c oxidase activity"/>
    <property type="evidence" value="ECO:0007669"/>
    <property type="project" value="InterPro"/>
</dbReference>
<evidence type="ECO:0000313" key="12">
    <source>
        <dbReference type="Proteomes" id="UP000533476"/>
    </source>
</evidence>
<evidence type="ECO:0000256" key="5">
    <source>
        <dbReference type="ARBA" id="ARBA00022989"/>
    </source>
</evidence>
<feature type="transmembrane region" description="Helical" evidence="9">
    <location>
        <begin position="460"/>
        <end position="485"/>
    </location>
</feature>
<feature type="domain" description="Cytochrome oxidase subunit I profile" evidence="10">
    <location>
        <begin position="92"/>
        <end position="601"/>
    </location>
</feature>
<dbReference type="RefSeq" id="WP_169095609.1">
    <property type="nucleotide sequence ID" value="NZ_JABBVZ010000001.1"/>
</dbReference>
<dbReference type="Proteomes" id="UP000533476">
    <property type="component" value="Unassembled WGS sequence"/>
</dbReference>
<keyword evidence="3 8" id="KW-0812">Transmembrane</keyword>
<dbReference type="PANTHER" id="PTHR10422:SF18">
    <property type="entry name" value="CYTOCHROME C OXIDASE SUBUNIT 1"/>
    <property type="match status" value="1"/>
</dbReference>
<dbReference type="AlphaFoldDB" id="A0A7Y0Q125"/>
<organism evidence="11 12">
    <name type="scientific">Sulfobacillus harzensis</name>
    <dbReference type="NCBI Taxonomy" id="2729629"/>
    <lineage>
        <taxon>Bacteria</taxon>
        <taxon>Bacillati</taxon>
        <taxon>Bacillota</taxon>
        <taxon>Clostridia</taxon>
        <taxon>Eubacteriales</taxon>
        <taxon>Clostridiales Family XVII. Incertae Sedis</taxon>
        <taxon>Sulfobacillus</taxon>
    </lineage>
</organism>
<dbReference type="InterPro" id="IPR023615">
    <property type="entry name" value="Cyt_c_Oxase_su1_BS"/>
</dbReference>
<comment type="similarity">
    <text evidence="8">Belongs to the heme-copper respiratory oxidase family.</text>
</comment>
<comment type="subcellular location">
    <subcellularLocation>
        <location evidence="1">Membrane</location>
        <topology evidence="1">Multi-pass membrane protein</topology>
    </subcellularLocation>
</comment>
<dbReference type="GO" id="GO:0022904">
    <property type="term" value="P:respiratory electron transport chain"/>
    <property type="evidence" value="ECO:0007669"/>
    <property type="project" value="TreeGrafter"/>
</dbReference>
<keyword evidence="8" id="KW-0408">Iron</keyword>
<feature type="transmembrane region" description="Helical" evidence="9">
    <location>
        <begin position="197"/>
        <end position="218"/>
    </location>
</feature>
<dbReference type="GO" id="GO:0015990">
    <property type="term" value="P:electron transport coupled proton transport"/>
    <property type="evidence" value="ECO:0007669"/>
    <property type="project" value="TreeGrafter"/>
</dbReference>
<evidence type="ECO:0000256" key="9">
    <source>
        <dbReference type="SAM" id="Phobius"/>
    </source>
</evidence>
<feature type="transmembrane region" description="Helical" evidence="9">
    <location>
        <begin position="155"/>
        <end position="176"/>
    </location>
</feature>
<evidence type="ECO:0000256" key="6">
    <source>
        <dbReference type="ARBA" id="ARBA00023136"/>
    </source>
</evidence>
<dbReference type="SUPFAM" id="SSF81442">
    <property type="entry name" value="Cytochrome c oxidase subunit I-like"/>
    <property type="match status" value="1"/>
</dbReference>
<feature type="transmembrane region" description="Helical" evidence="9">
    <location>
        <begin position="391"/>
        <end position="415"/>
    </location>
</feature>
<keyword evidence="8" id="KW-0349">Heme</keyword>
<keyword evidence="8" id="KW-0813">Transport</keyword>
<dbReference type="GO" id="GO:0009060">
    <property type="term" value="P:aerobic respiration"/>
    <property type="evidence" value="ECO:0007669"/>
    <property type="project" value="InterPro"/>
</dbReference>
<feature type="transmembrane region" description="Helical" evidence="9">
    <location>
        <begin position="427"/>
        <end position="448"/>
    </location>
</feature>
<gene>
    <name evidence="11" type="ORF">HIJ39_00580</name>
</gene>
<evidence type="ECO:0000256" key="7">
    <source>
        <dbReference type="ARBA" id="ARBA00025218"/>
    </source>
</evidence>
<dbReference type="InterPro" id="IPR000883">
    <property type="entry name" value="Cyt_C_Oxase_1"/>
</dbReference>
<keyword evidence="12" id="KW-1185">Reference proteome</keyword>
<name>A0A7Y0Q125_9FIRM</name>
<dbReference type="PRINTS" id="PR01165">
    <property type="entry name" value="CYCOXIDASEI"/>
</dbReference>
<dbReference type="GO" id="GO:0020037">
    <property type="term" value="F:heme binding"/>
    <property type="evidence" value="ECO:0007669"/>
    <property type="project" value="InterPro"/>
</dbReference>
<sequence length="624" mass="70085">MAQRAMVEDQQPTPEVPDRRIMPPVLRGLLWALIGFLVLDALTVLFDYSPNSPYISQVGAVAGWFGALVGWLLGVGGYEHIIKPMLGHPDPGYRQTGWRRYFQLADDHKVIGIQYLTFSTGTFLIAGLIAMAMRFQLMNYRPTLFQYPQSYLNAVGIHGTLMMFTVATVAMFGGLGNYMVPLMIGARETVFSKASGIGVWLVPAGVLTVAFSPLLGAWTTGWRGYEPLAASDGVGMFYYYLGVFALTMSSLIVALNLVTTIIFKRTKGLTWNRLPLFVWGMLTVGLLTIIWFPEIQTTFLLATIDKMVPMNMFNALGHALGFSEFFWLFGHPEVYIVVVPALAMWNEIIPVMTRKSLFARPIAVLGLVFVMMLSGMVWAHHMFTNMRYSEMLPFSFFTEMISIPTGFAYLAAIGTMWNSRMRITTPMLFVLMSMYNFFIGGITGLFVADVPANLQLHNTFWVVGHFHFTIIGGMVFTWLAAMYYWLPKFSGRTYNEFWGKLGAIWVFVAFNATFMNFFVLGLRGMNRWVGVYPPYLQTENFWTSIAAFFLGAGFGVNLVHIVWAWVKGPKVQENPWQAKTLEWQTSSPPPRYNFEELPVVVAGFYNYGEGAPEPVVAAKAGSQG</sequence>
<keyword evidence="6 9" id="KW-0472">Membrane</keyword>
<dbReference type="InterPro" id="IPR036927">
    <property type="entry name" value="Cyt_c_oxase-like_su1_sf"/>
</dbReference>
<accession>A0A7Y0Q125</accession>
<feature type="transmembrane region" description="Helical" evidence="9">
    <location>
        <begin position="29"/>
        <end position="48"/>
    </location>
</feature>
<dbReference type="Pfam" id="PF00115">
    <property type="entry name" value="COX1"/>
    <property type="match status" value="1"/>
</dbReference>
<keyword evidence="8" id="KW-0479">Metal-binding</keyword>
<dbReference type="GO" id="GO:0016020">
    <property type="term" value="C:membrane"/>
    <property type="evidence" value="ECO:0007669"/>
    <property type="project" value="UniProtKB-SubCell"/>
</dbReference>
<keyword evidence="4 8" id="KW-0249">Electron transport</keyword>
<keyword evidence="2 8" id="KW-0679">Respiratory chain</keyword>
<evidence type="ECO:0000256" key="3">
    <source>
        <dbReference type="ARBA" id="ARBA00022692"/>
    </source>
</evidence>
<evidence type="ECO:0000256" key="1">
    <source>
        <dbReference type="ARBA" id="ARBA00004141"/>
    </source>
</evidence>
<protein>
    <submittedName>
        <fullName evidence="11">Cytochrome C oxidase subunit I</fullName>
    </submittedName>
</protein>
<dbReference type="PANTHER" id="PTHR10422">
    <property type="entry name" value="CYTOCHROME C OXIDASE SUBUNIT 1"/>
    <property type="match status" value="1"/>
</dbReference>
<feature type="transmembrane region" description="Helical" evidence="9">
    <location>
        <begin position="357"/>
        <end position="379"/>
    </location>
</feature>
<feature type="transmembrane region" description="Helical" evidence="9">
    <location>
        <begin position="238"/>
        <end position="262"/>
    </location>
</feature>
<comment type="function">
    <text evidence="7">Cytochrome c oxidase is the component of the respiratory chain that catalyzes the reduction of oxygen to water. Subunits 1-3 form the functional core of the enzyme complex. CO I is the catalytic subunit of the enzyme. Electrons originating in cytochrome c are transferred via the copper A center of subunit 2 and heme A of subunit 1 to the bimetallic center formed by heme A3 and copper B.</text>
</comment>
<evidence type="ECO:0000256" key="4">
    <source>
        <dbReference type="ARBA" id="ARBA00022982"/>
    </source>
</evidence>
<evidence type="ECO:0000256" key="2">
    <source>
        <dbReference type="ARBA" id="ARBA00022660"/>
    </source>
</evidence>
<feature type="transmembrane region" description="Helical" evidence="9">
    <location>
        <begin position="115"/>
        <end position="135"/>
    </location>
</feature>
<dbReference type="Gene3D" id="1.20.210.10">
    <property type="entry name" value="Cytochrome c oxidase-like, subunit I domain"/>
    <property type="match status" value="1"/>
</dbReference>
<feature type="transmembrane region" description="Helical" evidence="9">
    <location>
        <begin position="325"/>
        <end position="345"/>
    </location>
</feature>
<keyword evidence="5 9" id="KW-1133">Transmembrane helix</keyword>
<comment type="caution">
    <text evidence="11">The sequence shown here is derived from an EMBL/GenBank/DDBJ whole genome shotgun (WGS) entry which is preliminary data.</text>
</comment>
<feature type="transmembrane region" description="Helical" evidence="9">
    <location>
        <begin position="497"/>
        <end position="521"/>
    </location>
</feature>
<feature type="transmembrane region" description="Helical" evidence="9">
    <location>
        <begin position="541"/>
        <end position="566"/>
    </location>
</feature>
<evidence type="ECO:0000256" key="8">
    <source>
        <dbReference type="RuleBase" id="RU000370"/>
    </source>
</evidence>
<proteinExistence type="inferred from homology"/>
<dbReference type="EMBL" id="JABBVZ010000001">
    <property type="protein sequence ID" value="NMP20855.1"/>
    <property type="molecule type" value="Genomic_DNA"/>
</dbReference>
<evidence type="ECO:0000313" key="11">
    <source>
        <dbReference type="EMBL" id="NMP20855.1"/>
    </source>
</evidence>
<dbReference type="PROSITE" id="PS00077">
    <property type="entry name" value="COX1_CUB"/>
    <property type="match status" value="1"/>
</dbReference>